<proteinExistence type="predicted"/>
<dbReference type="EMBL" id="CAJVPJ010006581">
    <property type="protein sequence ID" value="CAG8669703.1"/>
    <property type="molecule type" value="Genomic_DNA"/>
</dbReference>
<accession>A0A9N9HCH1</accession>
<evidence type="ECO:0000313" key="2">
    <source>
        <dbReference type="Proteomes" id="UP000789572"/>
    </source>
</evidence>
<name>A0A9N9HCH1_9GLOM</name>
<feature type="non-terminal residue" evidence="1">
    <location>
        <position position="60"/>
    </location>
</feature>
<reference evidence="1" key="1">
    <citation type="submission" date="2021-06" db="EMBL/GenBank/DDBJ databases">
        <authorList>
            <person name="Kallberg Y."/>
            <person name="Tangrot J."/>
            <person name="Rosling A."/>
        </authorList>
    </citation>
    <scope>NUCLEOTIDE SEQUENCE</scope>
    <source>
        <strain evidence="1">IA702</strain>
    </source>
</reference>
<organism evidence="1 2">
    <name type="scientific">Paraglomus occultum</name>
    <dbReference type="NCBI Taxonomy" id="144539"/>
    <lineage>
        <taxon>Eukaryota</taxon>
        <taxon>Fungi</taxon>
        <taxon>Fungi incertae sedis</taxon>
        <taxon>Mucoromycota</taxon>
        <taxon>Glomeromycotina</taxon>
        <taxon>Glomeromycetes</taxon>
        <taxon>Paraglomerales</taxon>
        <taxon>Paraglomeraceae</taxon>
        <taxon>Paraglomus</taxon>
    </lineage>
</organism>
<protein>
    <submittedName>
        <fullName evidence="1">7835_t:CDS:1</fullName>
    </submittedName>
</protein>
<gene>
    <name evidence="1" type="ORF">POCULU_LOCUS10900</name>
</gene>
<evidence type="ECO:0000313" key="1">
    <source>
        <dbReference type="EMBL" id="CAG8669703.1"/>
    </source>
</evidence>
<dbReference type="AlphaFoldDB" id="A0A9N9HCH1"/>
<dbReference type="Proteomes" id="UP000789572">
    <property type="component" value="Unassembled WGS sequence"/>
</dbReference>
<comment type="caution">
    <text evidence="1">The sequence shown here is derived from an EMBL/GenBank/DDBJ whole genome shotgun (WGS) entry which is preliminary data.</text>
</comment>
<keyword evidence="2" id="KW-1185">Reference proteome</keyword>
<sequence length="60" mass="6830">MELARISSTNNPWNNILNIHVDNEFTVIPSSLPAAIQTELENNENIDEKVEKIRRVLNNG</sequence>